<keyword evidence="2" id="KW-0808">Transferase</keyword>
<dbReference type="Pfam" id="PF18014">
    <property type="entry name" value="Acetyltransf_18"/>
    <property type="match status" value="1"/>
</dbReference>
<dbReference type="InterPro" id="IPR016181">
    <property type="entry name" value="Acyl_CoA_acyltransferase"/>
</dbReference>
<dbReference type="PANTHER" id="PTHR47237:SF1">
    <property type="entry name" value="SLL0310 PROTEIN"/>
    <property type="match status" value="1"/>
</dbReference>
<name>A0A3T0N0U9_9RHOB</name>
<dbReference type="OrthoDB" id="20916at2"/>
<evidence type="ECO:0000313" key="2">
    <source>
        <dbReference type="EMBL" id="AZV77619.1"/>
    </source>
</evidence>
<dbReference type="RefSeq" id="WP_127748177.1">
    <property type="nucleotide sequence ID" value="NZ_CP033219.1"/>
</dbReference>
<gene>
    <name evidence="2" type="ORF">EBB79_06735</name>
</gene>
<dbReference type="EMBL" id="CP033219">
    <property type="protein sequence ID" value="AZV77619.1"/>
    <property type="molecule type" value="Genomic_DNA"/>
</dbReference>
<feature type="domain" description="N-acetyltransferase" evidence="1">
    <location>
        <begin position="5"/>
        <end position="137"/>
    </location>
</feature>
<sequence>MDQTYTQRVMTAADRDLMIDWAAAEGWNPGAQDAECFAQADPRGFWGGWLDGQMVASISVVNYDPGFAFLGFYIVAPDWRGRGFGLKLWQRALDHAGRRVVGLDGVVDQQDNYLASGFELAYRNIRYGGVPAVLPVAAAAGLELHYVDIPDAQLEALDRSVFPAARRLFWQGWMQATAHVTVQAVQAGDTIGFGTIRPCREGYKIGPLVAHSQQVAEAILAWLLQGVGPQDQVFLDVPEPNIAGNNVAQSLGLRPVFETARMFRGPAPNIDVNKVFGVTSFELG</sequence>
<dbReference type="PROSITE" id="PS51186">
    <property type="entry name" value="GNAT"/>
    <property type="match status" value="1"/>
</dbReference>
<dbReference type="KEGG" id="sedi:EBB79_06735"/>
<dbReference type="GO" id="GO:0016747">
    <property type="term" value="F:acyltransferase activity, transferring groups other than amino-acyl groups"/>
    <property type="evidence" value="ECO:0007669"/>
    <property type="project" value="InterPro"/>
</dbReference>
<dbReference type="CDD" id="cd04301">
    <property type="entry name" value="NAT_SF"/>
    <property type="match status" value="1"/>
</dbReference>
<dbReference type="SUPFAM" id="SSF55729">
    <property type="entry name" value="Acyl-CoA N-acyltransferases (Nat)"/>
    <property type="match status" value="1"/>
</dbReference>
<dbReference type="InterPro" id="IPR000182">
    <property type="entry name" value="GNAT_dom"/>
</dbReference>
<protein>
    <submittedName>
        <fullName evidence="2">GNAT family N-acetyltransferase</fullName>
    </submittedName>
</protein>
<dbReference type="InterPro" id="IPR041496">
    <property type="entry name" value="YitH/HolE_GNAT"/>
</dbReference>
<dbReference type="InterPro" id="IPR052729">
    <property type="entry name" value="Acyl/Acetyltrans_Enzymes"/>
</dbReference>
<evidence type="ECO:0000313" key="3">
    <source>
        <dbReference type="Proteomes" id="UP000283063"/>
    </source>
</evidence>
<proteinExistence type="predicted"/>
<reference evidence="2 3" key="1">
    <citation type="submission" date="2018-10" db="EMBL/GenBank/DDBJ databases">
        <title>Parasedimentitalea marina sp. nov., a psychrophilic bacterium isolated from deep seawater of the New Britain Trench.</title>
        <authorList>
            <person name="Cao J."/>
        </authorList>
    </citation>
    <scope>NUCLEOTIDE SEQUENCE [LARGE SCALE GENOMIC DNA]</scope>
    <source>
        <strain evidence="2 3">W43</strain>
    </source>
</reference>
<dbReference type="PANTHER" id="PTHR47237">
    <property type="entry name" value="SLL0310 PROTEIN"/>
    <property type="match status" value="1"/>
</dbReference>
<dbReference type="Gene3D" id="3.40.630.30">
    <property type="match status" value="1"/>
</dbReference>
<dbReference type="Proteomes" id="UP000283063">
    <property type="component" value="Chromosome"/>
</dbReference>
<dbReference type="AlphaFoldDB" id="A0A3T0N0U9"/>
<accession>A0A3T0N0U9</accession>
<evidence type="ECO:0000259" key="1">
    <source>
        <dbReference type="PROSITE" id="PS51186"/>
    </source>
</evidence>
<dbReference type="Pfam" id="PF00583">
    <property type="entry name" value="Acetyltransf_1"/>
    <property type="match status" value="1"/>
</dbReference>
<dbReference type="Gene3D" id="3.40.630.90">
    <property type="match status" value="1"/>
</dbReference>
<keyword evidence="3" id="KW-1185">Reference proteome</keyword>
<organism evidence="2 3">
    <name type="scientific">Parasedimentitalea marina</name>
    <dbReference type="NCBI Taxonomy" id="2483033"/>
    <lineage>
        <taxon>Bacteria</taxon>
        <taxon>Pseudomonadati</taxon>
        <taxon>Pseudomonadota</taxon>
        <taxon>Alphaproteobacteria</taxon>
        <taxon>Rhodobacterales</taxon>
        <taxon>Paracoccaceae</taxon>
        <taxon>Parasedimentitalea</taxon>
    </lineage>
</organism>